<dbReference type="InterPro" id="IPR051157">
    <property type="entry name" value="PDH/Transketolase"/>
</dbReference>
<dbReference type="EMBL" id="DVMO01000092">
    <property type="protein sequence ID" value="HIU27980.1"/>
    <property type="molecule type" value="Genomic_DNA"/>
</dbReference>
<dbReference type="InterPro" id="IPR033248">
    <property type="entry name" value="Transketolase_C"/>
</dbReference>
<dbReference type="FunFam" id="3.40.50.970:FF:000129">
    <property type="entry name" value="Transketolase"/>
    <property type="match status" value="1"/>
</dbReference>
<dbReference type="Proteomes" id="UP000824091">
    <property type="component" value="Unassembled WGS sequence"/>
</dbReference>
<reference evidence="5" key="2">
    <citation type="journal article" date="2021" name="PeerJ">
        <title>Extensive microbial diversity within the chicken gut microbiome revealed by metagenomics and culture.</title>
        <authorList>
            <person name="Gilroy R."/>
            <person name="Ravi A."/>
            <person name="Getino M."/>
            <person name="Pursley I."/>
            <person name="Horton D.L."/>
            <person name="Alikhan N.F."/>
            <person name="Baker D."/>
            <person name="Gharbi K."/>
            <person name="Hall N."/>
            <person name="Watson M."/>
            <person name="Adriaenssens E.M."/>
            <person name="Foster-Nyarko E."/>
            <person name="Jarju S."/>
            <person name="Secka A."/>
            <person name="Antonio M."/>
            <person name="Oren A."/>
            <person name="Chaudhuri R.R."/>
            <person name="La Ragione R."/>
            <person name="Hildebrand F."/>
            <person name="Pallen M.J."/>
        </authorList>
    </citation>
    <scope>NUCLEOTIDE SEQUENCE</scope>
    <source>
        <strain evidence="5">11300</strain>
    </source>
</reference>
<accession>A0A9D1L8F3</accession>
<dbReference type="CDD" id="cd07033">
    <property type="entry name" value="TPP_PYR_DXS_TK_like"/>
    <property type="match status" value="1"/>
</dbReference>
<dbReference type="AlphaFoldDB" id="A0A9D1L8F3"/>
<comment type="cofactor">
    <cofactor evidence="1">
        <name>thiamine diphosphate</name>
        <dbReference type="ChEBI" id="CHEBI:58937"/>
    </cofactor>
</comment>
<gene>
    <name evidence="5" type="ORF">IAD16_06355</name>
</gene>
<evidence type="ECO:0000256" key="2">
    <source>
        <dbReference type="ARBA" id="ARBA00007131"/>
    </source>
</evidence>
<dbReference type="PANTHER" id="PTHR43825:SF1">
    <property type="entry name" value="TRANSKETOLASE-LIKE PYRIMIDINE-BINDING DOMAIN-CONTAINING PROTEIN"/>
    <property type="match status" value="1"/>
</dbReference>
<dbReference type="SUPFAM" id="SSF52922">
    <property type="entry name" value="TK C-terminal domain-like"/>
    <property type="match status" value="1"/>
</dbReference>
<evidence type="ECO:0000313" key="6">
    <source>
        <dbReference type="Proteomes" id="UP000824091"/>
    </source>
</evidence>
<dbReference type="PANTHER" id="PTHR43825">
    <property type="entry name" value="PYRUVATE DEHYDROGENASE E1 COMPONENT"/>
    <property type="match status" value="1"/>
</dbReference>
<dbReference type="Gene3D" id="3.40.50.970">
    <property type="match status" value="1"/>
</dbReference>
<dbReference type="InterPro" id="IPR029061">
    <property type="entry name" value="THDP-binding"/>
</dbReference>
<feature type="domain" description="Transketolase-like pyrimidine-binding" evidence="4">
    <location>
        <begin position="5"/>
        <end position="170"/>
    </location>
</feature>
<dbReference type="SMART" id="SM00861">
    <property type="entry name" value="Transket_pyr"/>
    <property type="match status" value="1"/>
</dbReference>
<name>A0A9D1L8F3_9FIRM</name>
<dbReference type="InterPro" id="IPR005475">
    <property type="entry name" value="Transketolase-like_Pyr-bd"/>
</dbReference>
<dbReference type="Pfam" id="PF02779">
    <property type="entry name" value="Transket_pyr"/>
    <property type="match status" value="1"/>
</dbReference>
<proteinExistence type="inferred from homology"/>
<dbReference type="Pfam" id="PF02780">
    <property type="entry name" value="Transketolase_C"/>
    <property type="match status" value="1"/>
</dbReference>
<organism evidence="5 6">
    <name type="scientific">Candidatus Fimisoma avicola</name>
    <dbReference type="NCBI Taxonomy" id="2840826"/>
    <lineage>
        <taxon>Bacteria</taxon>
        <taxon>Bacillati</taxon>
        <taxon>Bacillota</taxon>
        <taxon>Clostridia</taxon>
        <taxon>Eubacteriales</taxon>
        <taxon>Candidatus Fimisoma</taxon>
    </lineage>
</organism>
<dbReference type="Gene3D" id="3.40.50.920">
    <property type="match status" value="1"/>
</dbReference>
<evidence type="ECO:0000313" key="5">
    <source>
        <dbReference type="EMBL" id="HIU27980.1"/>
    </source>
</evidence>
<comment type="caution">
    <text evidence="5">The sequence shown here is derived from an EMBL/GenBank/DDBJ whole genome shotgun (WGS) entry which is preliminary data.</text>
</comment>
<protein>
    <submittedName>
        <fullName evidence="5">Transketolase family protein</fullName>
    </submittedName>
</protein>
<keyword evidence="3" id="KW-0786">Thiamine pyrophosphate</keyword>
<comment type="similarity">
    <text evidence="2">Belongs to the transketolase family.</text>
</comment>
<dbReference type="InterPro" id="IPR009014">
    <property type="entry name" value="Transketo_C/PFOR_II"/>
</dbReference>
<evidence type="ECO:0000259" key="4">
    <source>
        <dbReference type="SMART" id="SM00861"/>
    </source>
</evidence>
<dbReference type="SUPFAM" id="SSF52518">
    <property type="entry name" value="Thiamin diphosphate-binding fold (THDP-binding)"/>
    <property type="match status" value="1"/>
</dbReference>
<sequence>MADKKATRQAYGKALVEIGRTNEDLIVMDADLSKSTMTAEFAKEFPDRFFNMGIAEQDLYAAACGIALSGKTVCASTFAMFAAGRAFEIIRNSIGYTHANVKICATHAGITVGEDGASHQTFEDIALMRTIPGMTVVNPCDAVSCEELMKQVIAMEGPCYVRLGRAAVPVLYDDAGMIKLGKGSWLRRGKDMTIVATGIMVSAALEAAERLAAKGIDAGVIDMHTIKPLDEDILMEAAKTGPVVTAEEHSVIGGLGGAVAETLSRLCPVKIAMVGQQDTFGESGKPQELLEKYRMTSSDIEKAAKGLMSE</sequence>
<reference evidence="5" key="1">
    <citation type="submission" date="2020-10" db="EMBL/GenBank/DDBJ databases">
        <authorList>
            <person name="Gilroy R."/>
        </authorList>
    </citation>
    <scope>NUCLEOTIDE SEQUENCE</scope>
    <source>
        <strain evidence="5">11300</strain>
    </source>
</reference>
<evidence type="ECO:0000256" key="1">
    <source>
        <dbReference type="ARBA" id="ARBA00001964"/>
    </source>
</evidence>
<evidence type="ECO:0000256" key="3">
    <source>
        <dbReference type="ARBA" id="ARBA00023052"/>
    </source>
</evidence>